<evidence type="ECO:0000256" key="9">
    <source>
        <dbReference type="ARBA" id="ARBA00032183"/>
    </source>
</evidence>
<dbReference type="OrthoDB" id="10254713at2759"/>
<evidence type="ECO:0000256" key="1">
    <source>
        <dbReference type="ARBA" id="ARBA00004611"/>
    </source>
</evidence>
<keyword evidence="4" id="KW-0963">Cytoplasm</keyword>
<dbReference type="CDD" id="cd23766">
    <property type="entry name" value="IQCG"/>
    <property type="match status" value="1"/>
</dbReference>
<evidence type="ECO:0000256" key="4">
    <source>
        <dbReference type="ARBA" id="ARBA00022490"/>
    </source>
</evidence>
<comment type="caution">
    <text evidence="11">The sequence shown here is derived from an EMBL/GenBank/DDBJ whole genome shotgun (WGS) entry which is preliminary data.</text>
</comment>
<dbReference type="GO" id="GO:0005737">
    <property type="term" value="C:cytoplasm"/>
    <property type="evidence" value="ECO:0007669"/>
    <property type="project" value="TreeGrafter"/>
</dbReference>
<comment type="subcellular location">
    <subcellularLocation>
        <location evidence="1">Cytoplasm</location>
        <location evidence="1">Cytoskeleton</location>
        <location evidence="1">Flagellum axoneme</location>
    </subcellularLocation>
</comment>
<evidence type="ECO:0000256" key="3">
    <source>
        <dbReference type="ARBA" id="ARBA00013738"/>
    </source>
</evidence>
<dbReference type="PANTHER" id="PTHR14871">
    <property type="entry name" value="DYNEIN REGULATORY COMPLEX PROTEIN 9"/>
    <property type="match status" value="1"/>
</dbReference>
<accession>A0A821P7S1</accession>
<evidence type="ECO:0000256" key="6">
    <source>
        <dbReference type="ARBA" id="ARBA00023069"/>
    </source>
</evidence>
<dbReference type="GO" id="GO:0031514">
    <property type="term" value="C:motile cilium"/>
    <property type="evidence" value="ECO:0007669"/>
    <property type="project" value="TreeGrafter"/>
</dbReference>
<keyword evidence="12" id="KW-1185">Reference proteome</keyword>
<evidence type="ECO:0000313" key="12">
    <source>
        <dbReference type="Proteomes" id="UP000663880"/>
    </source>
</evidence>
<comment type="similarity">
    <text evidence="2">Belongs to the DRC9 family.</text>
</comment>
<keyword evidence="8" id="KW-0966">Cell projection</keyword>
<evidence type="ECO:0000256" key="10">
    <source>
        <dbReference type="SAM" id="Coils"/>
    </source>
</evidence>
<dbReference type="InterPro" id="IPR000048">
    <property type="entry name" value="IQ_motif_EF-hand-BS"/>
</dbReference>
<dbReference type="SMART" id="SM00015">
    <property type="entry name" value="IQ"/>
    <property type="match status" value="1"/>
</dbReference>
<proteinExistence type="inferred from homology"/>
<sequence>MLNIASSITINSTSWGRASDISSRESSEGIDDMKEVYYDKFSLPYFKASLFATALEDCITQIRILEQCNTEIRLTKTMVEMQKLLADKYGVEKKKLCDELEGIDTKKLDCLDYKLEKLDNDRKLLVYVLSETYLDLARHRRFYALSDYVTTVTRKRQHSQVLIEDEAKNKLLRRETQRQLRQQRNHIKSVTYDCNMTVENLKNRVQDAALNVEIRCRYIGNWQNARCEQNSQRITLKDTPHAKNIDFYKQKIEQEHRVHSEVELLINILINEILEKVEHLMVKYEKDMEKMDLKIQRTKNKYETTEERRYALEEKLKLREEELNNWIAFKDKREADRLYREKMTDAALAIQAWWRGLLVRLELGPYKPTKRPARGDKKKK</sequence>
<dbReference type="AlphaFoldDB" id="A0A821P7S1"/>
<protein>
    <recommendedName>
        <fullName evidence="3">Dynein regulatory complex protein 9</fullName>
    </recommendedName>
    <alternativeName>
        <fullName evidence="9">IQ domain-containing protein G</fullName>
    </alternativeName>
</protein>
<feature type="coiled-coil region" evidence="10">
    <location>
        <begin position="274"/>
        <end position="322"/>
    </location>
</feature>
<reference evidence="11" key="1">
    <citation type="submission" date="2021-02" db="EMBL/GenBank/DDBJ databases">
        <authorList>
            <person name="Steward A R."/>
        </authorList>
    </citation>
    <scope>NUCLEOTIDE SEQUENCE</scope>
</reference>
<organism evidence="11 12">
    <name type="scientific">Pieris macdunnoughi</name>
    <dbReference type="NCBI Taxonomy" id="345717"/>
    <lineage>
        <taxon>Eukaryota</taxon>
        <taxon>Metazoa</taxon>
        <taxon>Ecdysozoa</taxon>
        <taxon>Arthropoda</taxon>
        <taxon>Hexapoda</taxon>
        <taxon>Insecta</taxon>
        <taxon>Pterygota</taxon>
        <taxon>Neoptera</taxon>
        <taxon>Endopterygota</taxon>
        <taxon>Lepidoptera</taxon>
        <taxon>Glossata</taxon>
        <taxon>Ditrysia</taxon>
        <taxon>Papilionoidea</taxon>
        <taxon>Pieridae</taxon>
        <taxon>Pierinae</taxon>
        <taxon>Pieris</taxon>
    </lineage>
</organism>
<keyword evidence="10" id="KW-0175">Coiled coil</keyword>
<dbReference type="PROSITE" id="PS50096">
    <property type="entry name" value="IQ"/>
    <property type="match status" value="1"/>
</dbReference>
<dbReference type="InterPro" id="IPR042618">
    <property type="entry name" value="IQCG"/>
</dbReference>
<dbReference type="EMBL" id="CAJOBZ010000005">
    <property type="protein sequence ID" value="CAF4798358.1"/>
    <property type="molecule type" value="Genomic_DNA"/>
</dbReference>
<evidence type="ECO:0000313" key="11">
    <source>
        <dbReference type="EMBL" id="CAF4798358.1"/>
    </source>
</evidence>
<evidence type="ECO:0000256" key="5">
    <source>
        <dbReference type="ARBA" id="ARBA00022846"/>
    </source>
</evidence>
<dbReference type="GO" id="GO:0044782">
    <property type="term" value="P:cilium organization"/>
    <property type="evidence" value="ECO:0007669"/>
    <property type="project" value="TreeGrafter"/>
</dbReference>
<dbReference type="PANTHER" id="PTHR14871:SF1">
    <property type="entry name" value="DYNEIN REGULATORY COMPLEX PROTEIN 9"/>
    <property type="match status" value="1"/>
</dbReference>
<dbReference type="Pfam" id="PF00612">
    <property type="entry name" value="IQ"/>
    <property type="match status" value="1"/>
</dbReference>
<keyword evidence="5" id="KW-0282">Flagellum</keyword>
<keyword evidence="7" id="KW-0206">Cytoskeleton</keyword>
<keyword evidence="6" id="KW-0969">Cilium</keyword>
<dbReference type="Proteomes" id="UP000663880">
    <property type="component" value="Unassembled WGS sequence"/>
</dbReference>
<gene>
    <name evidence="11" type="ORF">PMACD_LOCUS3296</name>
</gene>
<evidence type="ECO:0000256" key="8">
    <source>
        <dbReference type="ARBA" id="ARBA00023273"/>
    </source>
</evidence>
<name>A0A821P7S1_9NEOP</name>
<evidence type="ECO:0000256" key="7">
    <source>
        <dbReference type="ARBA" id="ARBA00023212"/>
    </source>
</evidence>
<evidence type="ECO:0000256" key="2">
    <source>
        <dbReference type="ARBA" id="ARBA00008222"/>
    </source>
</evidence>